<dbReference type="HAMAP" id="MF_00639">
    <property type="entry name" value="MurD"/>
    <property type="match status" value="1"/>
</dbReference>
<keyword evidence="7 8" id="KW-0131">Cell cycle</keyword>
<keyword evidence="7 8" id="KW-0133">Cell shape</keyword>
<dbReference type="InterPro" id="IPR005762">
    <property type="entry name" value="MurD"/>
</dbReference>
<dbReference type="GO" id="GO:0008764">
    <property type="term" value="F:UDP-N-acetylmuramoylalanine-D-glutamate ligase activity"/>
    <property type="evidence" value="ECO:0007669"/>
    <property type="project" value="UniProtKB-EC"/>
</dbReference>
<keyword evidence="12" id="KW-1185">Reference proteome</keyword>
<feature type="binding site" evidence="7">
    <location>
        <begin position="126"/>
        <end position="132"/>
    </location>
    <ligand>
        <name>ATP</name>
        <dbReference type="ChEBI" id="CHEBI:30616"/>
    </ligand>
</feature>
<comment type="function">
    <text evidence="7 8">Cell wall formation. Catalyzes the addition of glutamate to the nucleotide precursor UDP-N-acetylmuramoyl-L-alanine (UMA).</text>
</comment>
<keyword evidence="3 7" id="KW-0963">Cytoplasm</keyword>
<dbReference type="Pfam" id="PF21799">
    <property type="entry name" value="MurD-like_N"/>
    <property type="match status" value="1"/>
</dbReference>
<keyword evidence="6 7" id="KW-0067">ATP-binding</keyword>
<dbReference type="NCBIfam" id="TIGR01087">
    <property type="entry name" value="murD"/>
    <property type="match status" value="1"/>
</dbReference>
<dbReference type="SUPFAM" id="SSF53623">
    <property type="entry name" value="MurD-like peptide ligases, catalytic domain"/>
    <property type="match status" value="1"/>
</dbReference>
<keyword evidence="5 7" id="KW-0547">Nucleotide-binding</keyword>
<comment type="subcellular location">
    <subcellularLocation>
        <location evidence="1 7 8">Cytoplasm</location>
    </subcellularLocation>
</comment>
<evidence type="ECO:0000259" key="10">
    <source>
        <dbReference type="Pfam" id="PF08245"/>
    </source>
</evidence>
<evidence type="ECO:0000256" key="8">
    <source>
        <dbReference type="RuleBase" id="RU003664"/>
    </source>
</evidence>
<name>A0ABT5K4D3_9BURK</name>
<dbReference type="InterPro" id="IPR036615">
    <property type="entry name" value="Mur_ligase_C_dom_sf"/>
</dbReference>
<sequence length="499" mass="52662">MIYSGKHALVLGLGESGLAMAQWLARQGASVRVADTRAEPARLPALRAAVPQAEFVGGAFHAGMLEGVDFVAVSPGLAPQRELAEIVPAAAAKGVPVWGEIELFAQALAALKEERGYAPKVIAITGTNGKTTVTSLVGLLCQRAGLTVRVAGNISPAALDVLLEVLAQDALPQAWVLELSSFQLHTTFSLQADAATVLNLSQDHLDWHGDMAAYARDKERIFGANTVRVLNRDDAAVMRMADPAAAVVTFGTDEPTEVDSFGLENARGVFWLTAAAPAEDLPERKRKKNEAPLPIPFIAKHMMPADALKIRGQHNAANALAALALCRAIGLPFAPLLYGLREYQGEPHRVELVAAINGVEYYDDSKGTNVGATAAALNGLGKSFGGADQRLLLIAGGEAKGQDFAPLALPVSRYVRAVLLIGRDAPAIRAALEASGVDLIDCATLPLAVQRARELALEGDAVLLSPACASFDMFKNYGHRAQVFVDAVREIALAQGQDI</sequence>
<evidence type="ECO:0000313" key="12">
    <source>
        <dbReference type="Proteomes" id="UP001221208"/>
    </source>
</evidence>
<protein>
    <recommendedName>
        <fullName evidence="7 8">UDP-N-acetylmuramoylalanine--D-glutamate ligase</fullName>
        <ecNumber evidence="7 8">6.3.2.9</ecNumber>
    </recommendedName>
    <alternativeName>
        <fullName evidence="7">D-glutamic acid-adding enzyme</fullName>
    </alternativeName>
    <alternativeName>
        <fullName evidence="7">UDP-N-acetylmuramoyl-L-alanyl-D-glutamate synthetase</fullName>
    </alternativeName>
</protein>
<comment type="similarity">
    <text evidence="7">Belongs to the MurCDEF family.</text>
</comment>
<organism evidence="11 12">
    <name type="scientific">Janthinobacterium fluminis</name>
    <dbReference type="NCBI Taxonomy" id="2987524"/>
    <lineage>
        <taxon>Bacteria</taxon>
        <taxon>Pseudomonadati</taxon>
        <taxon>Pseudomonadota</taxon>
        <taxon>Betaproteobacteria</taxon>
        <taxon>Burkholderiales</taxon>
        <taxon>Oxalobacteraceae</taxon>
        <taxon>Janthinobacterium</taxon>
    </lineage>
</organism>
<evidence type="ECO:0000256" key="2">
    <source>
        <dbReference type="ARBA" id="ARBA00004752"/>
    </source>
</evidence>
<keyword evidence="7 8" id="KW-0132">Cell division</keyword>
<accession>A0ABT5K4D3</accession>
<dbReference type="Proteomes" id="UP001221208">
    <property type="component" value="Unassembled WGS sequence"/>
</dbReference>
<gene>
    <name evidence="7 11" type="primary">murD</name>
    <name evidence="11" type="ORF">OIK44_19765</name>
</gene>
<dbReference type="PANTHER" id="PTHR43692:SF1">
    <property type="entry name" value="UDP-N-ACETYLMURAMOYLALANINE--D-GLUTAMATE LIGASE"/>
    <property type="match status" value="1"/>
</dbReference>
<evidence type="ECO:0000256" key="7">
    <source>
        <dbReference type="HAMAP-Rule" id="MF_00639"/>
    </source>
</evidence>
<reference evidence="11 12" key="1">
    <citation type="submission" date="2022-10" db="EMBL/GenBank/DDBJ databases">
        <title>Janthinobacterium sp. hw3 Genome sequencing.</title>
        <authorList>
            <person name="Park S."/>
        </authorList>
    </citation>
    <scope>NUCLEOTIDE SEQUENCE [LARGE SCALE GENOMIC DNA]</scope>
    <source>
        <strain evidence="12">hw3</strain>
    </source>
</reference>
<comment type="pathway">
    <text evidence="2 7 8">Cell wall biogenesis; peptidoglycan biosynthesis.</text>
</comment>
<dbReference type="Gene3D" id="3.40.50.720">
    <property type="entry name" value="NAD(P)-binding Rossmann-like Domain"/>
    <property type="match status" value="1"/>
</dbReference>
<dbReference type="InterPro" id="IPR013221">
    <property type="entry name" value="Mur_ligase_cen"/>
</dbReference>
<dbReference type="EMBL" id="JAQQXR010000008">
    <property type="protein sequence ID" value="MDC8759827.1"/>
    <property type="molecule type" value="Genomic_DNA"/>
</dbReference>
<dbReference type="InterPro" id="IPR004101">
    <property type="entry name" value="Mur_ligase_C"/>
</dbReference>
<proteinExistence type="inferred from homology"/>
<comment type="catalytic activity">
    <reaction evidence="7 8">
        <text>UDP-N-acetyl-alpha-D-muramoyl-L-alanine + D-glutamate + ATP = UDP-N-acetyl-alpha-D-muramoyl-L-alanyl-D-glutamate + ADP + phosphate + H(+)</text>
        <dbReference type="Rhea" id="RHEA:16429"/>
        <dbReference type="ChEBI" id="CHEBI:15378"/>
        <dbReference type="ChEBI" id="CHEBI:29986"/>
        <dbReference type="ChEBI" id="CHEBI:30616"/>
        <dbReference type="ChEBI" id="CHEBI:43474"/>
        <dbReference type="ChEBI" id="CHEBI:83898"/>
        <dbReference type="ChEBI" id="CHEBI:83900"/>
        <dbReference type="ChEBI" id="CHEBI:456216"/>
        <dbReference type="EC" id="6.3.2.9"/>
    </reaction>
</comment>
<keyword evidence="7 8" id="KW-0573">Peptidoglycan synthesis</keyword>
<feature type="domain" description="Mur ligase C-terminal" evidence="9">
    <location>
        <begin position="348"/>
        <end position="468"/>
    </location>
</feature>
<dbReference type="SUPFAM" id="SSF53244">
    <property type="entry name" value="MurD-like peptide ligases, peptide-binding domain"/>
    <property type="match status" value="1"/>
</dbReference>
<evidence type="ECO:0000313" key="11">
    <source>
        <dbReference type="EMBL" id="MDC8759827.1"/>
    </source>
</evidence>
<evidence type="ECO:0000256" key="3">
    <source>
        <dbReference type="ARBA" id="ARBA00022490"/>
    </source>
</evidence>
<evidence type="ECO:0000256" key="4">
    <source>
        <dbReference type="ARBA" id="ARBA00022598"/>
    </source>
</evidence>
<evidence type="ECO:0000256" key="6">
    <source>
        <dbReference type="ARBA" id="ARBA00022840"/>
    </source>
</evidence>
<evidence type="ECO:0000256" key="5">
    <source>
        <dbReference type="ARBA" id="ARBA00022741"/>
    </source>
</evidence>
<dbReference type="InterPro" id="IPR036565">
    <property type="entry name" value="Mur-like_cat_sf"/>
</dbReference>
<evidence type="ECO:0000259" key="9">
    <source>
        <dbReference type="Pfam" id="PF02875"/>
    </source>
</evidence>
<dbReference type="EC" id="6.3.2.9" evidence="7 8"/>
<dbReference type="RefSeq" id="WP_273673227.1">
    <property type="nucleotide sequence ID" value="NZ_JAQQXR010000008.1"/>
</dbReference>
<dbReference type="Gene3D" id="3.90.190.20">
    <property type="entry name" value="Mur ligase, C-terminal domain"/>
    <property type="match status" value="1"/>
</dbReference>
<comment type="caution">
    <text evidence="11">The sequence shown here is derived from an EMBL/GenBank/DDBJ whole genome shotgun (WGS) entry which is preliminary data.</text>
</comment>
<feature type="domain" description="Mur ligase central" evidence="10">
    <location>
        <begin position="124"/>
        <end position="325"/>
    </location>
</feature>
<evidence type="ECO:0000256" key="1">
    <source>
        <dbReference type="ARBA" id="ARBA00004496"/>
    </source>
</evidence>
<dbReference type="Pfam" id="PF08245">
    <property type="entry name" value="Mur_ligase_M"/>
    <property type="match status" value="1"/>
</dbReference>
<keyword evidence="4 7" id="KW-0436">Ligase</keyword>
<dbReference type="SUPFAM" id="SSF51984">
    <property type="entry name" value="MurCD N-terminal domain"/>
    <property type="match status" value="1"/>
</dbReference>
<keyword evidence="7 8" id="KW-0961">Cell wall biogenesis/degradation</keyword>
<dbReference type="Gene3D" id="3.40.1190.10">
    <property type="entry name" value="Mur-like, catalytic domain"/>
    <property type="match status" value="1"/>
</dbReference>
<dbReference type="PANTHER" id="PTHR43692">
    <property type="entry name" value="UDP-N-ACETYLMURAMOYLALANINE--D-GLUTAMATE LIGASE"/>
    <property type="match status" value="1"/>
</dbReference>
<dbReference type="Pfam" id="PF02875">
    <property type="entry name" value="Mur_ligase_C"/>
    <property type="match status" value="1"/>
</dbReference>